<evidence type="ECO:0000256" key="1">
    <source>
        <dbReference type="SAM" id="Phobius"/>
    </source>
</evidence>
<name>A0A8F5GX08_9CREN</name>
<feature type="transmembrane region" description="Helical" evidence="1">
    <location>
        <begin position="64"/>
        <end position="85"/>
    </location>
</feature>
<feature type="transmembrane region" description="Helical" evidence="1">
    <location>
        <begin position="318"/>
        <end position="345"/>
    </location>
</feature>
<dbReference type="EMBL" id="CP077715">
    <property type="protein sequence ID" value="QXJ32639.1"/>
    <property type="molecule type" value="Genomic_DNA"/>
</dbReference>
<dbReference type="AlphaFoldDB" id="A0A8F5GX08"/>
<protein>
    <submittedName>
        <fullName evidence="2">Uncharacterized protein</fullName>
    </submittedName>
</protein>
<organism evidence="2 3">
    <name type="scientific">Saccharolobus shibatae</name>
    <dbReference type="NCBI Taxonomy" id="2286"/>
    <lineage>
        <taxon>Archaea</taxon>
        <taxon>Thermoproteota</taxon>
        <taxon>Thermoprotei</taxon>
        <taxon>Sulfolobales</taxon>
        <taxon>Sulfolobaceae</taxon>
        <taxon>Saccharolobus</taxon>
    </lineage>
</organism>
<accession>A0A8F5GX08</accession>
<feature type="transmembrane region" description="Helical" evidence="1">
    <location>
        <begin position="351"/>
        <end position="373"/>
    </location>
</feature>
<sequence length="380" mass="43740">MGKNRIHSDFFKLRRLLLLFIHFLSRIHSDFFKQDSFQEGIYTSFFATIGLGIFYYLNMKGLSLIFTIPLIIIIFGLTILVILGLEKMAIQENDLAQLFLNLGFVLYDVPASLGYLSYFAYNDIALIFNLSFEFAVFITVFISIILFIIMYYNRNSKYFIKFKYYYTLSLLLLIPFLGIGNKIQVTGIDWIGLTLFAMVGFTPIINTLKKEEYLNSLDKREKFVDGLIIGFLLITIIIISYILIGNFNIMLNINPKIGKLLVGINGLIAYLAFSTSFVDRIHYYVQKYINVNGKSKNVHQNYRTEVLPLIKSISIRQILLNSITISIIVTILTDIILGAIILILRFPVHRYLIYSGLIGGSFQYIIPITIYILNKAKKKK</sequence>
<keyword evidence="1" id="KW-0472">Membrane</keyword>
<feature type="transmembrane region" description="Helical" evidence="1">
    <location>
        <begin position="124"/>
        <end position="152"/>
    </location>
</feature>
<feature type="transmembrane region" description="Helical" evidence="1">
    <location>
        <begin position="226"/>
        <end position="251"/>
    </location>
</feature>
<evidence type="ECO:0000313" key="2">
    <source>
        <dbReference type="EMBL" id="QXJ32639.1"/>
    </source>
</evidence>
<reference evidence="2" key="1">
    <citation type="journal article" date="2021" name="Environ. Microbiol.">
        <title>New insights into the diversity and evolution of the archaeal mobilome from three complete genomes of Saccharolobus shibatae.</title>
        <authorList>
            <person name="Medvedeva S."/>
            <person name="Brandt D."/>
            <person name="Cvirkaite-Krupovic V."/>
            <person name="Liu Y."/>
            <person name="Severinov K."/>
            <person name="Ishino S."/>
            <person name="Ishino Y."/>
            <person name="Prangishvili D."/>
            <person name="Kalinowski J."/>
            <person name="Krupovic M."/>
        </authorList>
    </citation>
    <scope>NUCLEOTIDE SEQUENCE</scope>
    <source>
        <strain evidence="2">BEU9</strain>
    </source>
</reference>
<keyword evidence="1" id="KW-0812">Transmembrane</keyword>
<feature type="transmembrane region" description="Helical" evidence="1">
    <location>
        <begin position="257"/>
        <end position="278"/>
    </location>
</feature>
<gene>
    <name evidence="2" type="ORF">J5U21_02290</name>
</gene>
<feature type="transmembrane region" description="Helical" evidence="1">
    <location>
        <begin position="164"/>
        <end position="181"/>
    </location>
</feature>
<feature type="transmembrane region" description="Helical" evidence="1">
    <location>
        <begin position="187"/>
        <end position="205"/>
    </location>
</feature>
<feature type="transmembrane region" description="Helical" evidence="1">
    <location>
        <begin position="39"/>
        <end position="57"/>
    </location>
</feature>
<proteinExistence type="predicted"/>
<dbReference type="Proteomes" id="UP000693941">
    <property type="component" value="Chromosome"/>
</dbReference>
<keyword evidence="1" id="KW-1133">Transmembrane helix</keyword>
<evidence type="ECO:0000313" key="3">
    <source>
        <dbReference type="Proteomes" id="UP000693941"/>
    </source>
</evidence>